<evidence type="ECO:0000313" key="3">
    <source>
        <dbReference type="EMBL" id="KAJ7426351.1"/>
    </source>
</evidence>
<evidence type="ECO:0000256" key="1">
    <source>
        <dbReference type="SAM" id="MobiDB-lite"/>
    </source>
</evidence>
<feature type="region of interest" description="Disordered" evidence="1">
    <location>
        <begin position="138"/>
        <end position="243"/>
    </location>
</feature>
<gene>
    <name evidence="3" type="ORF">WISP_16809</name>
</gene>
<accession>A0ABQ9DV72</accession>
<feature type="compositionally biased region" description="Basic and acidic residues" evidence="1">
    <location>
        <begin position="92"/>
        <end position="104"/>
    </location>
</feature>
<protein>
    <submittedName>
        <fullName evidence="3">Rna polymerase ii degradation factor 1-like</fullName>
    </submittedName>
</protein>
<feature type="compositionally biased region" description="Basic and acidic residues" evidence="1">
    <location>
        <begin position="152"/>
        <end position="172"/>
    </location>
</feature>
<keyword evidence="2" id="KW-1133">Transmembrane helix</keyword>
<feature type="compositionally biased region" description="Pro residues" evidence="1">
    <location>
        <begin position="216"/>
        <end position="225"/>
    </location>
</feature>
<keyword evidence="4" id="KW-1185">Reference proteome</keyword>
<proteinExistence type="predicted"/>
<feature type="transmembrane region" description="Helical" evidence="2">
    <location>
        <begin position="12"/>
        <end position="40"/>
    </location>
</feature>
<sequence length="243" mass="25899">MAPALPGGLVATVAAVSLLGSATPALLLLLLLLLLCSFFHRSSRRFSTLRRNEPPGLVRGVRMAQLGSSDAGAAPPAGIPIPGEPQQWVGGSEDHPDHPSKGHPELQVPGQTPHHPSHSEPTPRTPEFLRHRQLPVIPGNADASATDPVPDAEGRIYESIKYKPGTLEKLRDGGSTLGDPQSLSPGGDPDIPGPEEPGSERSPGPVYAWVCRMPRPRQPPRAPEPPQEEEEPPPLPEKHLDVE</sequence>
<name>A0ABQ9DV72_9PASS</name>
<keyword evidence="2" id="KW-0472">Membrane</keyword>
<organism evidence="3 4">
    <name type="scientific">Willisornis vidua</name>
    <name type="common">Xingu scale-backed antbird</name>
    <dbReference type="NCBI Taxonomy" id="1566151"/>
    <lineage>
        <taxon>Eukaryota</taxon>
        <taxon>Metazoa</taxon>
        <taxon>Chordata</taxon>
        <taxon>Craniata</taxon>
        <taxon>Vertebrata</taxon>
        <taxon>Euteleostomi</taxon>
        <taxon>Archelosauria</taxon>
        <taxon>Archosauria</taxon>
        <taxon>Dinosauria</taxon>
        <taxon>Saurischia</taxon>
        <taxon>Theropoda</taxon>
        <taxon>Coelurosauria</taxon>
        <taxon>Aves</taxon>
        <taxon>Neognathae</taxon>
        <taxon>Neoaves</taxon>
        <taxon>Telluraves</taxon>
        <taxon>Australaves</taxon>
        <taxon>Passeriformes</taxon>
        <taxon>Thamnophilidae</taxon>
        <taxon>Willisornis</taxon>
    </lineage>
</organism>
<feature type="region of interest" description="Disordered" evidence="1">
    <location>
        <begin position="68"/>
        <end position="126"/>
    </location>
</feature>
<evidence type="ECO:0000313" key="4">
    <source>
        <dbReference type="Proteomes" id="UP001145742"/>
    </source>
</evidence>
<keyword evidence="2" id="KW-0812">Transmembrane</keyword>
<comment type="caution">
    <text evidence="3">The sequence shown here is derived from an EMBL/GenBank/DDBJ whole genome shotgun (WGS) entry which is preliminary data.</text>
</comment>
<dbReference type="Proteomes" id="UP001145742">
    <property type="component" value="Unassembled WGS sequence"/>
</dbReference>
<dbReference type="EMBL" id="WHWB01032225">
    <property type="protein sequence ID" value="KAJ7426351.1"/>
    <property type="molecule type" value="Genomic_DNA"/>
</dbReference>
<reference evidence="3" key="1">
    <citation type="submission" date="2019-10" db="EMBL/GenBank/DDBJ databases">
        <authorList>
            <person name="Soares A.E.R."/>
            <person name="Aleixo A."/>
            <person name="Schneider P."/>
            <person name="Miyaki C.Y."/>
            <person name="Schneider M.P."/>
            <person name="Mello C."/>
            <person name="Vasconcelos A.T.R."/>
        </authorList>
    </citation>
    <scope>NUCLEOTIDE SEQUENCE</scope>
    <source>
        <tissue evidence="3">Muscle</tissue>
    </source>
</reference>
<evidence type="ECO:0000256" key="2">
    <source>
        <dbReference type="SAM" id="Phobius"/>
    </source>
</evidence>